<accession>A0A9P5Y6W1</accession>
<name>A0A9P5Y6W1_9AGAR</name>
<evidence type="ECO:0000313" key="1">
    <source>
        <dbReference type="EMBL" id="KAF9463305.1"/>
    </source>
</evidence>
<sequence>MLVSVVAQRQCVFFYYSSIIDETFTEFQQCSILPCSCKRKPESQLVYYQRGIGTYNKRQFLTRLAHDHDYISH</sequence>
<dbReference type="AlphaFoldDB" id="A0A9P5Y6W1"/>
<comment type="caution">
    <text evidence="1">The sequence shown here is derived from an EMBL/GenBank/DDBJ whole genome shotgun (WGS) entry which is preliminary data.</text>
</comment>
<gene>
    <name evidence="1" type="ORF">BDZ94DRAFT_1259049</name>
</gene>
<proteinExistence type="predicted"/>
<dbReference type="Proteomes" id="UP000807353">
    <property type="component" value="Unassembled WGS sequence"/>
</dbReference>
<dbReference type="EMBL" id="MU150263">
    <property type="protein sequence ID" value="KAF9463305.1"/>
    <property type="molecule type" value="Genomic_DNA"/>
</dbReference>
<evidence type="ECO:0000313" key="2">
    <source>
        <dbReference type="Proteomes" id="UP000807353"/>
    </source>
</evidence>
<organism evidence="1 2">
    <name type="scientific">Collybia nuda</name>
    <dbReference type="NCBI Taxonomy" id="64659"/>
    <lineage>
        <taxon>Eukaryota</taxon>
        <taxon>Fungi</taxon>
        <taxon>Dikarya</taxon>
        <taxon>Basidiomycota</taxon>
        <taxon>Agaricomycotina</taxon>
        <taxon>Agaricomycetes</taxon>
        <taxon>Agaricomycetidae</taxon>
        <taxon>Agaricales</taxon>
        <taxon>Tricholomatineae</taxon>
        <taxon>Clitocybaceae</taxon>
        <taxon>Collybia</taxon>
    </lineage>
</organism>
<keyword evidence="2" id="KW-1185">Reference proteome</keyword>
<protein>
    <submittedName>
        <fullName evidence="1">Uncharacterized protein</fullName>
    </submittedName>
</protein>
<reference evidence="1" key="1">
    <citation type="submission" date="2020-11" db="EMBL/GenBank/DDBJ databases">
        <authorList>
            <consortium name="DOE Joint Genome Institute"/>
            <person name="Ahrendt S."/>
            <person name="Riley R."/>
            <person name="Andreopoulos W."/>
            <person name="Labutti K."/>
            <person name="Pangilinan J."/>
            <person name="Ruiz-Duenas F.J."/>
            <person name="Barrasa J.M."/>
            <person name="Sanchez-Garcia M."/>
            <person name="Camarero S."/>
            <person name="Miyauchi S."/>
            <person name="Serrano A."/>
            <person name="Linde D."/>
            <person name="Babiker R."/>
            <person name="Drula E."/>
            <person name="Ayuso-Fernandez I."/>
            <person name="Pacheco R."/>
            <person name="Padilla G."/>
            <person name="Ferreira P."/>
            <person name="Barriuso J."/>
            <person name="Kellner H."/>
            <person name="Castanera R."/>
            <person name="Alfaro M."/>
            <person name="Ramirez L."/>
            <person name="Pisabarro A.G."/>
            <person name="Kuo A."/>
            <person name="Tritt A."/>
            <person name="Lipzen A."/>
            <person name="He G."/>
            <person name="Yan M."/>
            <person name="Ng V."/>
            <person name="Cullen D."/>
            <person name="Martin F."/>
            <person name="Rosso M.-N."/>
            <person name="Henrissat B."/>
            <person name="Hibbett D."/>
            <person name="Martinez A.T."/>
            <person name="Grigoriev I.V."/>
        </authorList>
    </citation>
    <scope>NUCLEOTIDE SEQUENCE</scope>
    <source>
        <strain evidence="1">CBS 247.69</strain>
    </source>
</reference>